<gene>
    <name evidence="6" type="primary">LOC113865839</name>
</gene>
<comment type="similarity">
    <text evidence="2 3">Belongs to the small heat shock protein (HSP20) family.</text>
</comment>
<keyword evidence="5" id="KW-1185">Reference proteome</keyword>
<dbReference type="PROSITE" id="PS01031">
    <property type="entry name" value="SHSP"/>
    <property type="match status" value="1"/>
</dbReference>
<dbReference type="InterPro" id="IPR002068">
    <property type="entry name" value="A-crystallin/Hsp20_dom"/>
</dbReference>
<dbReference type="Gene3D" id="2.60.40.790">
    <property type="match status" value="1"/>
</dbReference>
<reference evidence="5" key="1">
    <citation type="journal article" date="2019" name="Toxins">
        <title>Detection of Abrin-Like and Prepropulchellin-Like Toxin Genes and Transcripts Using Whole Genome Sequencing and Full-Length Transcript Sequencing of Abrus precatorius.</title>
        <authorList>
            <person name="Hovde B.T."/>
            <person name="Daligault H.E."/>
            <person name="Hanschen E.R."/>
            <person name="Kunde Y.A."/>
            <person name="Johnson M.B."/>
            <person name="Starkenburg S.R."/>
            <person name="Johnson S.L."/>
        </authorList>
    </citation>
    <scope>NUCLEOTIDE SEQUENCE [LARGE SCALE GENOMIC DNA]</scope>
</reference>
<dbReference type="GeneID" id="113865839"/>
<dbReference type="Pfam" id="PF00011">
    <property type="entry name" value="HSP20"/>
    <property type="match status" value="1"/>
</dbReference>
<dbReference type="AlphaFoldDB" id="A0A8B8LM06"/>
<dbReference type="FunFam" id="2.60.40.790:FF:000095">
    <property type="entry name" value="18.5 kDa class I heat shock protein"/>
    <property type="match status" value="1"/>
</dbReference>
<dbReference type="PANTHER" id="PTHR11527">
    <property type="entry name" value="HEAT-SHOCK PROTEIN 20 FAMILY MEMBER"/>
    <property type="match status" value="1"/>
</dbReference>
<dbReference type="KEGG" id="aprc:113865839"/>
<dbReference type="Proteomes" id="UP000694853">
    <property type="component" value="Unplaced"/>
</dbReference>
<feature type="domain" description="SHSP" evidence="4">
    <location>
        <begin position="49"/>
        <end position="146"/>
    </location>
</feature>
<dbReference type="SUPFAM" id="SSF49764">
    <property type="entry name" value="HSP20-like chaperones"/>
    <property type="match status" value="1"/>
</dbReference>
<dbReference type="RefSeq" id="XP_027356413.1">
    <property type="nucleotide sequence ID" value="XM_027500612.1"/>
</dbReference>
<organism evidence="5 6">
    <name type="scientific">Abrus precatorius</name>
    <name type="common">Indian licorice</name>
    <name type="synonym">Glycine abrus</name>
    <dbReference type="NCBI Taxonomy" id="3816"/>
    <lineage>
        <taxon>Eukaryota</taxon>
        <taxon>Viridiplantae</taxon>
        <taxon>Streptophyta</taxon>
        <taxon>Embryophyta</taxon>
        <taxon>Tracheophyta</taxon>
        <taxon>Spermatophyta</taxon>
        <taxon>Magnoliopsida</taxon>
        <taxon>eudicotyledons</taxon>
        <taxon>Gunneridae</taxon>
        <taxon>Pentapetalae</taxon>
        <taxon>rosids</taxon>
        <taxon>fabids</taxon>
        <taxon>Fabales</taxon>
        <taxon>Fabaceae</taxon>
        <taxon>Papilionoideae</taxon>
        <taxon>50 kb inversion clade</taxon>
        <taxon>NPAAA clade</taxon>
        <taxon>indigoferoid/millettioid clade</taxon>
        <taxon>Abreae</taxon>
        <taxon>Abrus</taxon>
    </lineage>
</organism>
<keyword evidence="1" id="KW-0346">Stress response</keyword>
<evidence type="ECO:0000313" key="5">
    <source>
        <dbReference type="Proteomes" id="UP000694853"/>
    </source>
</evidence>
<dbReference type="InterPro" id="IPR031107">
    <property type="entry name" value="Small_HSP"/>
</dbReference>
<proteinExistence type="inferred from homology"/>
<dbReference type="OrthoDB" id="1431247at2759"/>
<evidence type="ECO:0000259" key="4">
    <source>
        <dbReference type="PROSITE" id="PS01031"/>
    </source>
</evidence>
<sequence>MSIVPVNQGNGSGSNSSVDFWDPNGMALWDPFMDFPLPPSLSNFFPDLGFGSSVNTRLDWRETARAHVWKVVLPGFTNEDVLVELQDDRVLQVSVESGNFLSKFKIPDDGNIQQLKANMNHGVLIVTVPKFDQPAANRNIRIVEIDGTG</sequence>
<reference evidence="6" key="2">
    <citation type="submission" date="2025-08" db="UniProtKB">
        <authorList>
            <consortium name="RefSeq"/>
        </authorList>
    </citation>
    <scope>IDENTIFICATION</scope>
    <source>
        <tissue evidence="6">Young leaves</tissue>
    </source>
</reference>
<protein>
    <submittedName>
        <fullName evidence="6">18.5 kDa class I heat shock protein-like</fullName>
    </submittedName>
</protein>
<name>A0A8B8LM06_ABRPR</name>
<evidence type="ECO:0000256" key="3">
    <source>
        <dbReference type="RuleBase" id="RU003616"/>
    </source>
</evidence>
<evidence type="ECO:0000256" key="1">
    <source>
        <dbReference type="ARBA" id="ARBA00023016"/>
    </source>
</evidence>
<dbReference type="InterPro" id="IPR008978">
    <property type="entry name" value="HSP20-like_chaperone"/>
</dbReference>
<accession>A0A8B8LM06</accession>
<evidence type="ECO:0000313" key="6">
    <source>
        <dbReference type="RefSeq" id="XP_027356413.1"/>
    </source>
</evidence>
<evidence type="ECO:0000256" key="2">
    <source>
        <dbReference type="PROSITE-ProRule" id="PRU00285"/>
    </source>
</evidence>